<dbReference type="PROSITE" id="PS51257">
    <property type="entry name" value="PROKAR_LIPOPROTEIN"/>
    <property type="match status" value="1"/>
</dbReference>
<evidence type="ECO:0000259" key="2">
    <source>
        <dbReference type="Pfam" id="PF20251"/>
    </source>
</evidence>
<dbReference type="STRING" id="515622.bpr_I1888"/>
<keyword evidence="1" id="KW-0732">Signal</keyword>
<proteinExistence type="predicted"/>
<feature type="domain" description="Bacterial Ig-like" evidence="2">
    <location>
        <begin position="294"/>
        <end position="408"/>
    </location>
</feature>
<evidence type="ECO:0000313" key="3">
    <source>
        <dbReference type="EMBL" id="ADL34622.1"/>
    </source>
</evidence>
<accession>E0RWU6</accession>
<keyword evidence="4" id="KW-1185">Reference proteome</keyword>
<feature type="signal peptide" evidence="1">
    <location>
        <begin position="1"/>
        <end position="18"/>
    </location>
</feature>
<dbReference type="Proteomes" id="UP000001299">
    <property type="component" value="Chromosome 1"/>
</dbReference>
<dbReference type="eggNOG" id="ENOG5031B4J">
    <property type="taxonomic scope" value="Bacteria"/>
</dbReference>
<sequence>MKRFCVVMVMLMTIAAVGCGNNKVADSGAASSTLSEPEAVEASTLGVPAVKDGILRPGEDCAEVVFDWDPVEGADGYEVSEENKYYSEKEYREPETVEISDNSYVTGAQDYFDFRIRVRAFKGNGAERVYGEWSSFATGSAYEKQIVSVGGPYGEMSVVVPEGWTAEISAVDDGKLTYGLYGLILKPKSADAGQIELFCSDSFGVCGTGLSQEEITLAGYTAHAGTYDDHEHWDFITFGDERPQIVAQSIDCDSWISHMWEEADTILDTLKFDTSKTEGGIGQYISDSEVEAIGLMMSVSNVTTSGLTVHFRQYEDKNTGELIYGEDYTLEKLEGEKWEAVPMIIDNGVFTDIGYNIPKNGEAEIETNWEWLYGNLEPGTYKITKTVLDSGASSEGDNLNRYTMSAQFLIAG</sequence>
<reference evidence="3 4" key="1">
    <citation type="journal article" date="2010" name="PLoS ONE">
        <title>The glycobiome of the rumen bacterium Butyrivibrio proteoclasticus B316(T) highlights adaptation to a polysaccharide-rich environment.</title>
        <authorList>
            <person name="Kelly W.J."/>
            <person name="Leahy S.C."/>
            <person name="Altermann E."/>
            <person name="Yeoman C.J."/>
            <person name="Dunne J.C."/>
            <person name="Kong Z."/>
            <person name="Pacheco D.M."/>
            <person name="Li D."/>
            <person name="Noel S.J."/>
            <person name="Moon C.D."/>
            <person name="Cookson A.L."/>
            <person name="Attwood G.T."/>
        </authorList>
    </citation>
    <scope>NUCLEOTIDE SEQUENCE [LARGE SCALE GENOMIC DNA]</scope>
    <source>
        <strain evidence="4">ATCC 51982 / DSM 14932 / B316</strain>
    </source>
</reference>
<dbReference type="HOGENOM" id="CLU_666795_0_0_9"/>
<gene>
    <name evidence="3" type="ordered locus">bpr_I1888</name>
</gene>
<dbReference type="Pfam" id="PF20251">
    <property type="entry name" value="Big_14"/>
    <property type="match status" value="1"/>
</dbReference>
<dbReference type="RefSeq" id="WP_013281276.1">
    <property type="nucleotide sequence ID" value="NC_014387.1"/>
</dbReference>
<protein>
    <recommendedName>
        <fullName evidence="2">Bacterial Ig-like domain-containing protein</fullName>
    </recommendedName>
</protein>
<feature type="chain" id="PRO_5039536494" description="Bacterial Ig-like domain-containing protein" evidence="1">
    <location>
        <begin position="19"/>
        <end position="412"/>
    </location>
</feature>
<dbReference type="EMBL" id="CP001810">
    <property type="protein sequence ID" value="ADL34622.1"/>
    <property type="molecule type" value="Genomic_DNA"/>
</dbReference>
<name>E0RWU6_BUTPB</name>
<evidence type="ECO:0000256" key="1">
    <source>
        <dbReference type="SAM" id="SignalP"/>
    </source>
</evidence>
<dbReference type="KEGG" id="bpb:bpr_I1888"/>
<organism evidence="3 4">
    <name type="scientific">Butyrivibrio proteoclasticus (strain ATCC 51982 / DSM 14932 / B316)</name>
    <name type="common">Clostridium proteoclasticum</name>
    <dbReference type="NCBI Taxonomy" id="515622"/>
    <lineage>
        <taxon>Bacteria</taxon>
        <taxon>Bacillati</taxon>
        <taxon>Bacillota</taxon>
        <taxon>Clostridia</taxon>
        <taxon>Lachnospirales</taxon>
        <taxon>Lachnospiraceae</taxon>
        <taxon>Butyrivibrio</taxon>
    </lineage>
</organism>
<dbReference type="AlphaFoldDB" id="E0RWU6"/>
<dbReference type="InterPro" id="IPR046878">
    <property type="entry name" value="Big_14"/>
</dbReference>
<evidence type="ECO:0000313" key="4">
    <source>
        <dbReference type="Proteomes" id="UP000001299"/>
    </source>
</evidence>